<dbReference type="AlphaFoldDB" id="A0A380JFP6"/>
<feature type="transmembrane region" description="Helical" evidence="1">
    <location>
        <begin position="73"/>
        <end position="94"/>
    </location>
</feature>
<gene>
    <name evidence="2" type="ORF">NCTC11391_01650</name>
</gene>
<feature type="transmembrane region" description="Helical" evidence="1">
    <location>
        <begin position="106"/>
        <end position="126"/>
    </location>
</feature>
<proteinExistence type="predicted"/>
<reference evidence="2 3" key="1">
    <citation type="submission" date="2018-06" db="EMBL/GenBank/DDBJ databases">
        <authorList>
            <consortium name="Pathogen Informatics"/>
            <person name="Doyle S."/>
        </authorList>
    </citation>
    <scope>NUCLEOTIDE SEQUENCE [LARGE SCALE GENOMIC DNA]</scope>
    <source>
        <strain evidence="3">NCTC 11391</strain>
    </source>
</reference>
<dbReference type="RefSeq" id="WP_002998124.1">
    <property type="nucleotide sequence ID" value="NZ_UHFA01000002.1"/>
</dbReference>
<accession>A0A380JFP6</accession>
<organism evidence="2 3">
    <name type="scientific">Streptococcus downei MFe28</name>
    <dbReference type="NCBI Taxonomy" id="764290"/>
    <lineage>
        <taxon>Bacteria</taxon>
        <taxon>Bacillati</taxon>
        <taxon>Bacillota</taxon>
        <taxon>Bacilli</taxon>
        <taxon>Lactobacillales</taxon>
        <taxon>Streptococcaceae</taxon>
        <taxon>Streptococcus</taxon>
    </lineage>
</organism>
<evidence type="ECO:0000313" key="3">
    <source>
        <dbReference type="Proteomes" id="UP000254082"/>
    </source>
</evidence>
<keyword evidence="3" id="KW-1185">Reference proteome</keyword>
<keyword evidence="1" id="KW-0472">Membrane</keyword>
<keyword evidence="1" id="KW-0812">Transmembrane</keyword>
<name>A0A380JFP6_STRDO</name>
<keyword evidence="1" id="KW-1133">Transmembrane helix</keyword>
<evidence type="ECO:0000313" key="2">
    <source>
        <dbReference type="EMBL" id="SUN36651.1"/>
    </source>
</evidence>
<dbReference type="EMBL" id="UHFA01000002">
    <property type="protein sequence ID" value="SUN36651.1"/>
    <property type="molecule type" value="Genomic_DNA"/>
</dbReference>
<feature type="transmembrane region" description="Helical" evidence="1">
    <location>
        <begin position="6"/>
        <end position="21"/>
    </location>
</feature>
<dbReference type="Proteomes" id="UP000254082">
    <property type="component" value="Unassembled WGS sequence"/>
</dbReference>
<protein>
    <submittedName>
        <fullName evidence="2">Uncharacterized protein</fullName>
    </submittedName>
</protein>
<evidence type="ECO:0000256" key="1">
    <source>
        <dbReference type="SAM" id="Phobius"/>
    </source>
</evidence>
<sequence>MFGLFWDLPVLYFGLLLYWTFRKSQVWEERTKFAKFLFGLRWSLLALYVLSLAGFYLAQLILEAKGLMWLSWYSRRAMCLLALSPFIIALLLPTPPSGKVLMKKSFLVLVLGPFIAFSIFTLSVGGSADPVSDYSYQGSYVVLREGYLQSEHLTYRHKLNQFVMEKKIVKTVYFDRKP</sequence>
<feature type="transmembrane region" description="Helical" evidence="1">
    <location>
        <begin position="42"/>
        <end position="61"/>
    </location>
</feature>